<keyword evidence="5 12" id="KW-0479">Metal-binding</keyword>
<evidence type="ECO:0000256" key="12">
    <source>
        <dbReference type="PIRSR" id="PIRSR037471-1"/>
    </source>
</evidence>
<dbReference type="GO" id="GO:0046872">
    <property type="term" value="F:metal ion binding"/>
    <property type="evidence" value="ECO:0007669"/>
    <property type="project" value="UniProtKB-KW"/>
</dbReference>
<evidence type="ECO:0000313" key="18">
    <source>
        <dbReference type="Proteomes" id="UP000026915"/>
    </source>
</evidence>
<feature type="binding site" description="axial binding residue" evidence="12">
    <location>
        <position position="248"/>
    </location>
    <ligand>
        <name>heme b</name>
        <dbReference type="ChEBI" id="CHEBI:60344"/>
        <label>1</label>
    </ligand>
    <ligandPart>
        <name>Fe</name>
        <dbReference type="ChEBI" id="CHEBI:18248"/>
    </ligandPart>
</feature>
<organism evidence="17 18">
    <name type="scientific">Theobroma cacao</name>
    <name type="common">Cacao</name>
    <name type="synonym">Cocoa</name>
    <dbReference type="NCBI Taxonomy" id="3641"/>
    <lineage>
        <taxon>Eukaryota</taxon>
        <taxon>Viridiplantae</taxon>
        <taxon>Streptophyta</taxon>
        <taxon>Embryophyta</taxon>
        <taxon>Tracheophyta</taxon>
        <taxon>Spermatophyta</taxon>
        <taxon>Magnoliopsida</taxon>
        <taxon>eudicotyledons</taxon>
        <taxon>Gunneridae</taxon>
        <taxon>Pentapetalae</taxon>
        <taxon>rosids</taxon>
        <taxon>malvids</taxon>
        <taxon>Malvales</taxon>
        <taxon>Malvaceae</taxon>
        <taxon>Byttnerioideae</taxon>
        <taxon>Theobroma</taxon>
    </lineage>
</organism>
<keyword evidence="4 13" id="KW-0812">Transmembrane</keyword>
<evidence type="ECO:0000256" key="11">
    <source>
        <dbReference type="PIRNR" id="PIRNR037471"/>
    </source>
</evidence>
<feature type="transmembrane region" description="Helical" evidence="13">
    <location>
        <begin position="213"/>
        <end position="231"/>
    </location>
</feature>
<evidence type="ECO:0000259" key="15">
    <source>
        <dbReference type="PROSITE" id="PS50836"/>
    </source>
</evidence>
<evidence type="ECO:0000256" key="8">
    <source>
        <dbReference type="ARBA" id="ARBA00022989"/>
    </source>
</evidence>
<feature type="transmembrane region" description="Helical" evidence="13">
    <location>
        <begin position="347"/>
        <end position="371"/>
    </location>
</feature>
<dbReference type="STRING" id="3641.A0A061DMZ2"/>
<dbReference type="OrthoDB" id="2419613at2759"/>
<evidence type="ECO:0000256" key="2">
    <source>
        <dbReference type="ARBA" id="ARBA00022448"/>
    </source>
</evidence>
<keyword evidence="3" id="KW-0349">Heme</keyword>
<dbReference type="Pfam" id="PF03188">
    <property type="entry name" value="Cytochrom_B561"/>
    <property type="match status" value="1"/>
</dbReference>
<evidence type="ECO:0000256" key="1">
    <source>
        <dbReference type="ARBA" id="ARBA00004141"/>
    </source>
</evidence>
<evidence type="ECO:0000256" key="7">
    <source>
        <dbReference type="ARBA" id="ARBA00022982"/>
    </source>
</evidence>
<evidence type="ECO:0000256" key="9">
    <source>
        <dbReference type="ARBA" id="ARBA00023136"/>
    </source>
</evidence>
<keyword evidence="18" id="KW-1185">Reference proteome</keyword>
<dbReference type="InterPro" id="IPR006593">
    <property type="entry name" value="Cyt_b561/ferric_Rdtase_TM"/>
</dbReference>
<dbReference type="eggNOG" id="KOG4293">
    <property type="taxonomic scope" value="Eukaryota"/>
</dbReference>
<dbReference type="KEGG" id="tcc:18612658"/>
<feature type="transmembrane region" description="Helical" evidence="13">
    <location>
        <begin position="322"/>
        <end position="341"/>
    </location>
</feature>
<dbReference type="InParanoid" id="A0A061DMZ2"/>
<dbReference type="InterPro" id="IPR005018">
    <property type="entry name" value="DOMON_domain"/>
</dbReference>
<keyword evidence="6 14" id="KW-0732">Signal</keyword>
<dbReference type="AlphaFoldDB" id="A0A061DMZ2"/>
<evidence type="ECO:0000259" key="16">
    <source>
        <dbReference type="PROSITE" id="PS50939"/>
    </source>
</evidence>
<dbReference type="Proteomes" id="UP000026915">
    <property type="component" value="Chromosome 1"/>
</dbReference>
<evidence type="ECO:0000256" key="10">
    <source>
        <dbReference type="ARBA" id="ARBA00053871"/>
    </source>
</evidence>
<accession>A0A061DMZ2</accession>
<dbReference type="PANTHER" id="PTHR23130:SF195">
    <property type="entry name" value="CYTOCHROME B561 AND DOMON DOMAIN-CONTAINING PROTEIN"/>
    <property type="match status" value="1"/>
</dbReference>
<feature type="transmembrane region" description="Helical" evidence="13">
    <location>
        <begin position="243"/>
        <end position="263"/>
    </location>
</feature>
<dbReference type="Pfam" id="PF04526">
    <property type="entry name" value="DUF568"/>
    <property type="match status" value="1"/>
</dbReference>
<dbReference type="Gene3D" id="1.20.120.1770">
    <property type="match status" value="1"/>
</dbReference>
<keyword evidence="2 11" id="KW-0813">Transport</keyword>
<dbReference type="InterPro" id="IPR045265">
    <property type="entry name" value="AIR12_DOMON"/>
</dbReference>
<keyword evidence="8 13" id="KW-1133">Transmembrane helix</keyword>
<feature type="domain" description="DOMON" evidence="15">
    <location>
        <begin position="46"/>
        <end position="164"/>
    </location>
</feature>
<comment type="subcellular location">
    <subcellularLocation>
        <location evidence="1">Membrane</location>
        <topology evidence="1">Multi-pass membrane protein</topology>
    </subcellularLocation>
</comment>
<dbReference type="Gramene" id="EOX93782">
    <property type="protein sequence ID" value="EOX93782"/>
    <property type="gene ID" value="TCM_002708"/>
</dbReference>
<evidence type="ECO:0000256" key="3">
    <source>
        <dbReference type="ARBA" id="ARBA00022617"/>
    </source>
</evidence>
<comment type="function">
    <text evidence="10">May act as a catecholamine-responsive trans-membrane electron transporter.</text>
</comment>
<feature type="signal peptide" evidence="14">
    <location>
        <begin position="1"/>
        <end position="23"/>
    </location>
</feature>
<dbReference type="PROSITE" id="PS50836">
    <property type="entry name" value="DOMON"/>
    <property type="match status" value="1"/>
</dbReference>
<sequence>MASWSSAFLVLTFCTLLISPAVSLTCSSQKFTKNQVYAKCVDLPSLSSYLHFSYDSSNTTLSIAFIATPSKSGGWIAWAINPKATGMAGSQSLVAYKNSTTGVAVVHTYNVSSYGSIVPEDLSFEVWDKLAESGTDGSLTIFAKIKVPADLAAQGTVNQVWQVGPGVGEDGKLEKHDFAAANLKSKATLDLKTGQSSSSSGGDTRVKKKNIHGILNAVSWGILFPVGAMIARYIRTFESADPAWFYLHVFCQISAYAIGVAGWGTGLKLGSESPGIQYSVHRSIGIAVFVLATVQIFALFLRPKKEHKYRFYWNIYHHSLGYAILVLGILNVFKGFSILRPEHKWKLAYMIVIISLGGISLLLEAITWVVVLKRKSGESTKPYDGYNNGQGRQQPLAM</sequence>
<feature type="chain" id="PRO_5001600488" description="Cytochrome b561 and DOMON domain-containing protein" evidence="14">
    <location>
        <begin position="24"/>
        <end position="398"/>
    </location>
</feature>
<evidence type="ECO:0000313" key="17">
    <source>
        <dbReference type="EMBL" id="EOX93782.1"/>
    </source>
</evidence>
<dbReference type="EMBL" id="CM001879">
    <property type="protein sequence ID" value="EOX93782.1"/>
    <property type="molecule type" value="Genomic_DNA"/>
</dbReference>
<dbReference type="HOGENOM" id="CLU_036675_1_1_1"/>
<dbReference type="FunFam" id="1.20.120.1770:FF:000007">
    <property type="entry name" value="Cytochrome b561 and DOMON domain-containing protein"/>
    <property type="match status" value="1"/>
</dbReference>
<dbReference type="GO" id="GO:0016020">
    <property type="term" value="C:membrane"/>
    <property type="evidence" value="ECO:0007669"/>
    <property type="project" value="UniProtKB-SubCell"/>
</dbReference>
<evidence type="ECO:0000256" key="6">
    <source>
        <dbReference type="ARBA" id="ARBA00022729"/>
    </source>
</evidence>
<protein>
    <recommendedName>
        <fullName evidence="11">Cytochrome b561 and DOMON domain-containing protein</fullName>
    </recommendedName>
</protein>
<feature type="binding site" description="axial binding residue" evidence="12">
    <location>
        <position position="281"/>
    </location>
    <ligand>
        <name>heme b</name>
        <dbReference type="ChEBI" id="CHEBI:60344"/>
        <label>1</label>
    </ligand>
    <ligandPart>
        <name>Fe</name>
        <dbReference type="ChEBI" id="CHEBI:18248"/>
    </ligandPart>
</feature>
<proteinExistence type="predicted"/>
<feature type="binding site" description="axial binding residue" evidence="12">
    <location>
        <position position="317"/>
    </location>
    <ligand>
        <name>heme b</name>
        <dbReference type="ChEBI" id="CHEBI:60344"/>
        <label>1</label>
    </ligand>
    <ligandPart>
        <name>Fe</name>
        <dbReference type="ChEBI" id="CHEBI:18248"/>
    </ligandPart>
</feature>
<feature type="transmembrane region" description="Helical" evidence="13">
    <location>
        <begin position="283"/>
        <end position="301"/>
    </location>
</feature>
<dbReference type="PROSITE" id="PS50939">
    <property type="entry name" value="CYTOCHROME_B561"/>
    <property type="match status" value="1"/>
</dbReference>
<dbReference type="CDD" id="cd08760">
    <property type="entry name" value="Cyt_b561_FRRS1_like"/>
    <property type="match status" value="1"/>
</dbReference>
<keyword evidence="7 11" id="KW-0249">Electron transport</keyword>
<dbReference type="CDD" id="cd09629">
    <property type="entry name" value="DOMON_CIL1_like"/>
    <property type="match status" value="1"/>
</dbReference>
<evidence type="ECO:0000256" key="5">
    <source>
        <dbReference type="ARBA" id="ARBA00022723"/>
    </source>
</evidence>
<dbReference type="PIRSF" id="PIRSF037471">
    <property type="entry name" value="UCP037471"/>
    <property type="match status" value="1"/>
</dbReference>
<reference evidence="17 18" key="1">
    <citation type="journal article" date="2013" name="Genome Biol.">
        <title>The genome sequence of the most widely cultivated cacao type and its use to identify candidate genes regulating pod color.</title>
        <authorList>
            <person name="Motamayor J.C."/>
            <person name="Mockaitis K."/>
            <person name="Schmutz J."/>
            <person name="Haiminen N."/>
            <person name="Iii D.L."/>
            <person name="Cornejo O."/>
            <person name="Findley S.D."/>
            <person name="Zheng P."/>
            <person name="Utro F."/>
            <person name="Royaert S."/>
            <person name="Saski C."/>
            <person name="Jenkins J."/>
            <person name="Podicheti R."/>
            <person name="Zhao M."/>
            <person name="Scheffler B.E."/>
            <person name="Stack J.C."/>
            <person name="Feltus F.A."/>
            <person name="Mustiga G.M."/>
            <person name="Amores F."/>
            <person name="Phillips W."/>
            <person name="Marelli J.P."/>
            <person name="May G.D."/>
            <person name="Shapiro H."/>
            <person name="Ma J."/>
            <person name="Bustamante C.D."/>
            <person name="Schnell R.J."/>
            <person name="Main D."/>
            <person name="Gilbert D."/>
            <person name="Parida L."/>
            <person name="Kuhn D.N."/>
        </authorList>
    </citation>
    <scope>NUCLEOTIDE SEQUENCE [LARGE SCALE GENOMIC DNA]</scope>
    <source>
        <strain evidence="18">cv. Matina 1-6</strain>
    </source>
</reference>
<name>A0A061DMZ2_THECC</name>
<feature type="domain" description="Cytochrome b561" evidence="16">
    <location>
        <begin position="172"/>
        <end position="372"/>
    </location>
</feature>
<keyword evidence="12" id="KW-0408">Iron</keyword>
<keyword evidence="9 11" id="KW-0472">Membrane</keyword>
<dbReference type="Gramene" id="Tc01v2_t017840.1">
    <property type="protein sequence ID" value="Tc01v2_p017840.1"/>
    <property type="gene ID" value="Tc01v2_g017840"/>
</dbReference>
<feature type="binding site" description="axial binding residue" evidence="12">
    <location>
        <position position="212"/>
    </location>
    <ligand>
        <name>heme b</name>
        <dbReference type="ChEBI" id="CHEBI:60344"/>
        <label>1</label>
    </ligand>
    <ligandPart>
        <name>Fe</name>
        <dbReference type="ChEBI" id="CHEBI:18248"/>
    </ligandPart>
</feature>
<comment type="cofactor">
    <cofactor evidence="11">
        <name>heme b</name>
        <dbReference type="ChEBI" id="CHEBI:60344"/>
    </cofactor>
    <text evidence="11">Binds 2 heme b groups non-covalently.</text>
</comment>
<dbReference type="FunCoup" id="A0A061DMZ2">
    <property type="interactions" value="4"/>
</dbReference>
<evidence type="ECO:0000256" key="14">
    <source>
        <dbReference type="SAM" id="SignalP"/>
    </source>
</evidence>
<dbReference type="PANTHER" id="PTHR23130">
    <property type="entry name" value="CYTOCHROME B561 AND DOMON DOMAIN-CONTAINING PROTEIN"/>
    <property type="match status" value="1"/>
</dbReference>
<evidence type="ECO:0000256" key="4">
    <source>
        <dbReference type="ARBA" id="ARBA00022692"/>
    </source>
</evidence>
<evidence type="ECO:0000256" key="13">
    <source>
        <dbReference type="SAM" id="Phobius"/>
    </source>
</evidence>
<dbReference type="SMART" id="SM00665">
    <property type="entry name" value="B561"/>
    <property type="match status" value="1"/>
</dbReference>
<dbReference type="OMA" id="CQCSAYV"/>
<gene>
    <name evidence="17" type="ORF">TCM_002708</name>
</gene>
<dbReference type="InterPro" id="IPR017214">
    <property type="entry name" value="UCP037471"/>
</dbReference>